<name>A0A9N8F063_9STRA</name>
<accession>A0A9N8F063</accession>
<dbReference type="Proteomes" id="UP001153069">
    <property type="component" value="Unassembled WGS sequence"/>
</dbReference>
<feature type="compositionally biased region" description="Acidic residues" evidence="1">
    <location>
        <begin position="241"/>
        <end position="258"/>
    </location>
</feature>
<evidence type="ECO:0000256" key="1">
    <source>
        <dbReference type="SAM" id="MobiDB-lite"/>
    </source>
</evidence>
<protein>
    <submittedName>
        <fullName evidence="2">Uncharacterized protein</fullName>
    </submittedName>
</protein>
<feature type="region of interest" description="Disordered" evidence="1">
    <location>
        <begin position="1"/>
        <end position="46"/>
    </location>
</feature>
<keyword evidence="3" id="KW-1185">Reference proteome</keyword>
<evidence type="ECO:0000313" key="2">
    <source>
        <dbReference type="EMBL" id="CAB9530118.1"/>
    </source>
</evidence>
<feature type="compositionally biased region" description="Acidic residues" evidence="1">
    <location>
        <begin position="27"/>
        <end position="38"/>
    </location>
</feature>
<evidence type="ECO:0000313" key="3">
    <source>
        <dbReference type="Proteomes" id="UP001153069"/>
    </source>
</evidence>
<reference evidence="2" key="1">
    <citation type="submission" date="2020-06" db="EMBL/GenBank/DDBJ databases">
        <authorList>
            <consortium name="Plant Systems Biology data submission"/>
        </authorList>
    </citation>
    <scope>NUCLEOTIDE SEQUENCE</scope>
    <source>
        <strain evidence="2">D6</strain>
    </source>
</reference>
<feature type="region of interest" description="Disordered" evidence="1">
    <location>
        <begin position="206"/>
        <end position="258"/>
    </location>
</feature>
<dbReference type="AlphaFoldDB" id="A0A9N8F063"/>
<feature type="compositionally biased region" description="Acidic residues" evidence="1">
    <location>
        <begin position="223"/>
        <end position="233"/>
    </location>
</feature>
<feature type="compositionally biased region" description="Polar residues" evidence="1">
    <location>
        <begin position="1"/>
        <end position="17"/>
    </location>
</feature>
<dbReference type="EMBL" id="CAICTM010002749">
    <property type="protein sequence ID" value="CAB9530118.1"/>
    <property type="molecule type" value="Genomic_DNA"/>
</dbReference>
<feature type="compositionally biased region" description="Basic and acidic residues" evidence="1">
    <location>
        <begin position="211"/>
        <end position="222"/>
    </location>
</feature>
<comment type="caution">
    <text evidence="2">The sequence shown here is derived from an EMBL/GenBank/DDBJ whole genome shotgun (WGS) entry which is preliminary data.</text>
</comment>
<proteinExistence type="predicted"/>
<organism evidence="2 3">
    <name type="scientific">Seminavis robusta</name>
    <dbReference type="NCBI Taxonomy" id="568900"/>
    <lineage>
        <taxon>Eukaryota</taxon>
        <taxon>Sar</taxon>
        <taxon>Stramenopiles</taxon>
        <taxon>Ochrophyta</taxon>
        <taxon>Bacillariophyta</taxon>
        <taxon>Bacillariophyceae</taxon>
        <taxon>Bacillariophycidae</taxon>
        <taxon>Naviculales</taxon>
        <taxon>Naviculaceae</taxon>
        <taxon>Seminavis</taxon>
    </lineage>
</organism>
<sequence length="258" mass="27927">MATETTTIPWQRCTNKSWADRQRQEEAETQEEEEEEPEVVYGASDDLGATPRQIKGAFAAGGIAGAVVGAAGIAGCFVGAPVAAVAIGAGAAIAAAKSEKEIGEVARGVGDLVADKSEFLLANQTVNRTVEGYSRRANSVNEKMQKCSVRASQTANDLNKSLTKGANGLNQSIHNTVQRCSLKANQIKERASQVKSRVANTIETRRRRRRGAGDDETVFHDCLDDDGGWEDFPEDFKDALEDTFEEEEEEIETETQDK</sequence>
<gene>
    <name evidence="2" type="ORF">SEMRO_2751_G336220.1</name>
</gene>